<proteinExistence type="predicted"/>
<organism evidence="1 2">
    <name type="scientific">Euplotes crassus</name>
    <dbReference type="NCBI Taxonomy" id="5936"/>
    <lineage>
        <taxon>Eukaryota</taxon>
        <taxon>Sar</taxon>
        <taxon>Alveolata</taxon>
        <taxon>Ciliophora</taxon>
        <taxon>Intramacronucleata</taxon>
        <taxon>Spirotrichea</taxon>
        <taxon>Hypotrichia</taxon>
        <taxon>Euplotida</taxon>
        <taxon>Euplotidae</taxon>
        <taxon>Moneuplotes</taxon>
    </lineage>
</organism>
<reference evidence="1" key="1">
    <citation type="submission" date="2023-07" db="EMBL/GenBank/DDBJ databases">
        <authorList>
            <consortium name="AG Swart"/>
            <person name="Singh M."/>
            <person name="Singh A."/>
            <person name="Seah K."/>
            <person name="Emmerich C."/>
        </authorList>
    </citation>
    <scope>NUCLEOTIDE SEQUENCE</scope>
    <source>
        <strain evidence="1">DP1</strain>
    </source>
</reference>
<evidence type="ECO:0000313" key="1">
    <source>
        <dbReference type="EMBL" id="CAI2381623.1"/>
    </source>
</evidence>
<sequence>MRKANKLLDIKFKSEVLLDYTLSIEEGTYSLSNHIIMPETLSFTSLSKL</sequence>
<protein>
    <submittedName>
        <fullName evidence="1">Uncharacterized protein</fullName>
    </submittedName>
</protein>
<accession>A0AAD2D6S2</accession>
<name>A0AAD2D6S2_EUPCR</name>
<keyword evidence="2" id="KW-1185">Reference proteome</keyword>
<dbReference type="EMBL" id="CAMPGE010023716">
    <property type="protein sequence ID" value="CAI2381623.1"/>
    <property type="molecule type" value="Genomic_DNA"/>
</dbReference>
<comment type="caution">
    <text evidence="1">The sequence shown here is derived from an EMBL/GenBank/DDBJ whole genome shotgun (WGS) entry which is preliminary data.</text>
</comment>
<dbReference type="AlphaFoldDB" id="A0AAD2D6S2"/>
<evidence type="ECO:0000313" key="2">
    <source>
        <dbReference type="Proteomes" id="UP001295684"/>
    </source>
</evidence>
<dbReference type="Proteomes" id="UP001295684">
    <property type="component" value="Unassembled WGS sequence"/>
</dbReference>
<gene>
    <name evidence="1" type="ORF">ECRASSUSDP1_LOCUS23081</name>
</gene>